<organism evidence="2 3">
    <name type="scientific">Neonectria ditissima</name>
    <dbReference type="NCBI Taxonomy" id="78410"/>
    <lineage>
        <taxon>Eukaryota</taxon>
        <taxon>Fungi</taxon>
        <taxon>Dikarya</taxon>
        <taxon>Ascomycota</taxon>
        <taxon>Pezizomycotina</taxon>
        <taxon>Sordariomycetes</taxon>
        <taxon>Hypocreomycetidae</taxon>
        <taxon>Hypocreales</taxon>
        <taxon>Nectriaceae</taxon>
        <taxon>Neonectria</taxon>
    </lineage>
</organism>
<evidence type="ECO:0000256" key="1">
    <source>
        <dbReference type="SAM" id="MobiDB-lite"/>
    </source>
</evidence>
<dbReference type="EMBL" id="LKCW01000127">
    <property type="protein sequence ID" value="KPM38697.1"/>
    <property type="molecule type" value="Genomic_DNA"/>
</dbReference>
<dbReference type="InterPro" id="IPR014752">
    <property type="entry name" value="Arrestin-like_C"/>
</dbReference>
<keyword evidence="3" id="KW-1185">Reference proteome</keyword>
<dbReference type="Proteomes" id="UP000050424">
    <property type="component" value="Unassembled WGS sequence"/>
</dbReference>
<protein>
    <recommendedName>
        <fullName evidence="4">Arrestin-like N-terminal domain-containing protein</fullName>
    </recommendedName>
</protein>
<gene>
    <name evidence="2" type="ORF">AK830_g7867</name>
</gene>
<proteinExistence type="predicted"/>
<accession>A0A0P7AW00</accession>
<dbReference type="AlphaFoldDB" id="A0A0P7AW00"/>
<feature type="region of interest" description="Disordered" evidence="1">
    <location>
        <begin position="395"/>
        <end position="483"/>
    </location>
</feature>
<evidence type="ECO:0000313" key="2">
    <source>
        <dbReference type="EMBL" id="KPM38697.1"/>
    </source>
</evidence>
<reference evidence="2 3" key="1">
    <citation type="submission" date="2015-09" db="EMBL/GenBank/DDBJ databases">
        <title>Draft genome of a European isolate of the apple canker pathogen Neonectria ditissima.</title>
        <authorList>
            <person name="Gomez-Cortecero A."/>
            <person name="Harrison R.J."/>
            <person name="Armitage A.D."/>
        </authorList>
    </citation>
    <scope>NUCLEOTIDE SEQUENCE [LARGE SCALE GENOMIC DNA]</scope>
    <source>
        <strain evidence="2 3">R09/05</strain>
    </source>
</reference>
<sequence length="483" mass="53050">MPQTLKKSTQLLGIRLDGEGDGAAYRPGDTIVGCVFRKTHIVSPEASIQISLHGRSKSKMVVTRGGNSSSTYRGRFNLIDERDTAQSIFDGPLHIPAHEEQVWPFTVTIPLHPNPKYLAPGVPQEQSYLPLDEESVAAHTLPPTYTWSSPGSTEGFVEYFLKAELQSSRENTVDTTEAILPLSIVNSSIDPPAVDFGLKVFRETRSVSSYRLIPARQQADLSIAQKMKQSLSLSTVPVYWFIVEMLAPSVIQLDSPTTIPFRIRAGPEYRRTTQTIQRVPQQIRLTSVNLKLESTTQIRCEGSFGPHEKQKEKEVELSSDGVVRKSPFPIDVCSPTFVDIGELLSLRLGQHSPTFETYNIRHGHRLTWTVRGTVAGEQFNISGGQSVDLVVASDERGQGPVPPAEGSSWQTGASLTLSSGEGSDSWIRPPAEHDGPPTFEDVLEDDERCRVLGIIGTPAPPYTGPVEEPEPQQDVNSSDRTSA</sequence>
<comment type="caution">
    <text evidence="2">The sequence shown here is derived from an EMBL/GenBank/DDBJ whole genome shotgun (WGS) entry which is preliminary data.</text>
</comment>
<feature type="compositionally biased region" description="Polar residues" evidence="1">
    <location>
        <begin position="473"/>
        <end position="483"/>
    </location>
</feature>
<evidence type="ECO:0008006" key="4">
    <source>
        <dbReference type="Google" id="ProtNLM"/>
    </source>
</evidence>
<evidence type="ECO:0000313" key="3">
    <source>
        <dbReference type="Proteomes" id="UP000050424"/>
    </source>
</evidence>
<name>A0A0P7AW00_9HYPO</name>
<feature type="compositionally biased region" description="Polar residues" evidence="1">
    <location>
        <begin position="407"/>
        <end position="422"/>
    </location>
</feature>
<dbReference type="Gene3D" id="2.60.40.640">
    <property type="match status" value="1"/>
</dbReference>
<dbReference type="OrthoDB" id="2333384at2759"/>